<feature type="transmembrane region" description="Helical" evidence="5">
    <location>
        <begin position="132"/>
        <end position="152"/>
    </location>
</feature>
<dbReference type="SUPFAM" id="SSF103473">
    <property type="entry name" value="MFS general substrate transporter"/>
    <property type="match status" value="1"/>
</dbReference>
<feature type="transmembrane region" description="Helical" evidence="5">
    <location>
        <begin position="94"/>
        <end position="120"/>
    </location>
</feature>
<dbReference type="InterPro" id="IPR036259">
    <property type="entry name" value="MFS_trans_sf"/>
</dbReference>
<reference evidence="7 8" key="1">
    <citation type="submission" date="2015-02" db="EMBL/GenBank/DDBJ databases">
        <title>Nostoc linckia genome annotation.</title>
        <authorList>
            <person name="Zhou Z."/>
        </authorList>
    </citation>
    <scope>NUCLEOTIDE SEQUENCE [LARGE SCALE GENOMIC DNA]</scope>
    <source>
        <strain evidence="8">z8</strain>
    </source>
</reference>
<evidence type="ECO:0000313" key="8">
    <source>
        <dbReference type="Proteomes" id="UP000222310"/>
    </source>
</evidence>
<evidence type="ECO:0000256" key="4">
    <source>
        <dbReference type="ARBA" id="ARBA00023136"/>
    </source>
</evidence>
<keyword evidence="3 5" id="KW-1133">Transmembrane helix</keyword>
<sequence length="385" mass="41444">MKRNIVWLMAITSGAAAANMYYNQPLLAAIAQSLDASVQDTGLIPTLSQIGYALGNLLIVPLGDLLERRRLIVTMLTATALALGMAALSPNITWLIVASLLIGTTTIVPQITVPFAALLAPPQARGKVVGTVMSGLLIGILLARTVSGFVGAEFGWRAMYWIASGFMLVLAIALFCLLPKSQPAVIMSYQQLMHSMLKLLREPVLQKASLTGAMAFGSFSVFWSTLVFFLEQPPYNYGSDIAGLFGLIGVVGAAAAPMAGRLADKRSPRLAVVIGLIATAFSFLVFWLFGYQLWGLIVGVILLDLGVQVTTVSNQALIYSLPEEAHSRLNALFITFYFVGGALGSFLSTYGWNIWQWNGVCATGLLMLIVAFAGLFIIREQRQKT</sequence>
<feature type="transmembrane region" description="Helical" evidence="5">
    <location>
        <begin position="208"/>
        <end position="229"/>
    </location>
</feature>
<evidence type="ECO:0000256" key="3">
    <source>
        <dbReference type="ARBA" id="ARBA00022989"/>
    </source>
</evidence>
<feature type="transmembrane region" description="Helical" evidence="5">
    <location>
        <begin position="270"/>
        <end position="290"/>
    </location>
</feature>
<feature type="transmembrane region" description="Helical" evidence="5">
    <location>
        <begin position="71"/>
        <end position="88"/>
    </location>
</feature>
<feature type="transmembrane region" description="Helical" evidence="5">
    <location>
        <begin position="354"/>
        <end position="378"/>
    </location>
</feature>
<evidence type="ECO:0000256" key="1">
    <source>
        <dbReference type="ARBA" id="ARBA00004651"/>
    </source>
</evidence>
<dbReference type="CDD" id="cd17324">
    <property type="entry name" value="MFS_NepI_like"/>
    <property type="match status" value="1"/>
</dbReference>
<dbReference type="GO" id="GO:0022857">
    <property type="term" value="F:transmembrane transporter activity"/>
    <property type="evidence" value="ECO:0007669"/>
    <property type="project" value="InterPro"/>
</dbReference>
<feature type="transmembrane region" description="Helical" evidence="5">
    <location>
        <begin position="158"/>
        <end position="178"/>
    </location>
</feature>
<dbReference type="PANTHER" id="PTHR42910:SF1">
    <property type="entry name" value="MAJOR FACILITATOR SUPERFAMILY (MFS) PROFILE DOMAIN-CONTAINING PROTEIN"/>
    <property type="match status" value="1"/>
</dbReference>
<dbReference type="GeneID" id="57094875"/>
<keyword evidence="4 5" id="KW-0472">Membrane</keyword>
<comment type="caution">
    <text evidence="7">The sequence shown here is derived from an EMBL/GenBank/DDBJ whole genome shotgun (WGS) entry which is preliminary data.</text>
</comment>
<feature type="transmembrane region" description="Helical" evidence="5">
    <location>
        <begin position="329"/>
        <end position="348"/>
    </location>
</feature>
<dbReference type="Pfam" id="PF07690">
    <property type="entry name" value="MFS_1"/>
    <property type="match status" value="1"/>
</dbReference>
<feature type="transmembrane region" description="Helical" evidence="5">
    <location>
        <begin position="41"/>
        <end position="59"/>
    </location>
</feature>
<comment type="subcellular location">
    <subcellularLocation>
        <location evidence="1">Cell membrane</location>
        <topology evidence="1">Multi-pass membrane protein</topology>
    </subcellularLocation>
</comment>
<dbReference type="GO" id="GO:0005886">
    <property type="term" value="C:plasma membrane"/>
    <property type="evidence" value="ECO:0007669"/>
    <property type="project" value="UniProtKB-SubCell"/>
</dbReference>
<dbReference type="Gene3D" id="1.20.1250.20">
    <property type="entry name" value="MFS general substrate transporter like domains"/>
    <property type="match status" value="1"/>
</dbReference>
<dbReference type="PROSITE" id="PS50850">
    <property type="entry name" value="MFS"/>
    <property type="match status" value="1"/>
</dbReference>
<dbReference type="InterPro" id="IPR011701">
    <property type="entry name" value="MFS"/>
</dbReference>
<keyword evidence="2 5" id="KW-0812">Transmembrane</keyword>
<proteinExistence type="predicted"/>
<dbReference type="InterPro" id="IPR020846">
    <property type="entry name" value="MFS_dom"/>
</dbReference>
<evidence type="ECO:0000256" key="5">
    <source>
        <dbReference type="SAM" id="Phobius"/>
    </source>
</evidence>
<gene>
    <name evidence="7" type="ORF">VF08_04775</name>
</gene>
<evidence type="ECO:0000256" key="2">
    <source>
        <dbReference type="ARBA" id="ARBA00022692"/>
    </source>
</evidence>
<dbReference type="Proteomes" id="UP000222310">
    <property type="component" value="Unassembled WGS sequence"/>
</dbReference>
<dbReference type="RefSeq" id="WP_099070004.1">
    <property type="nucleotide sequence ID" value="NZ_LAHD01000008.1"/>
</dbReference>
<accession>A0A9Q6EN61</accession>
<feature type="transmembrane region" description="Helical" evidence="5">
    <location>
        <begin position="241"/>
        <end position="258"/>
    </location>
</feature>
<dbReference type="EMBL" id="LAHD01000008">
    <property type="protein sequence ID" value="PHK06349.1"/>
    <property type="molecule type" value="Genomic_DNA"/>
</dbReference>
<evidence type="ECO:0000259" key="6">
    <source>
        <dbReference type="PROSITE" id="PS50850"/>
    </source>
</evidence>
<organism evidence="7 8">
    <name type="scientific">Nostoc linckia z8</name>
    <dbReference type="NCBI Taxonomy" id="1628746"/>
    <lineage>
        <taxon>Bacteria</taxon>
        <taxon>Bacillati</taxon>
        <taxon>Cyanobacteriota</taxon>
        <taxon>Cyanophyceae</taxon>
        <taxon>Nostocales</taxon>
        <taxon>Nostocaceae</taxon>
        <taxon>Nostoc</taxon>
    </lineage>
</organism>
<feature type="transmembrane region" description="Helical" evidence="5">
    <location>
        <begin position="296"/>
        <end position="317"/>
    </location>
</feature>
<protein>
    <submittedName>
        <fullName evidence="7">MFS transporter permease</fullName>
    </submittedName>
</protein>
<name>A0A9Q6EN61_NOSLI</name>
<feature type="domain" description="Major facilitator superfamily (MFS) profile" evidence="6">
    <location>
        <begin position="1"/>
        <end position="382"/>
    </location>
</feature>
<evidence type="ECO:0000313" key="7">
    <source>
        <dbReference type="EMBL" id="PHK06349.1"/>
    </source>
</evidence>
<dbReference type="PANTHER" id="PTHR42910">
    <property type="entry name" value="TRANSPORTER SCO4007-RELATED"/>
    <property type="match status" value="1"/>
</dbReference>
<dbReference type="AlphaFoldDB" id="A0A9Q6EN61"/>